<accession>A0AB34JJC8</accession>
<comment type="caution">
    <text evidence="5">The sequence shown here is derived from an EMBL/GenBank/DDBJ whole genome shotgun (WGS) entry which is preliminary data.</text>
</comment>
<evidence type="ECO:0000256" key="3">
    <source>
        <dbReference type="PROSITE-ProRule" id="PRU00023"/>
    </source>
</evidence>
<keyword evidence="2 3" id="KW-0040">ANK repeat</keyword>
<dbReference type="EMBL" id="JBGBPQ010000007">
    <property type="protein sequence ID" value="KAL1522165.1"/>
    <property type="molecule type" value="Genomic_DNA"/>
</dbReference>
<dbReference type="Gene3D" id="1.25.40.20">
    <property type="entry name" value="Ankyrin repeat-containing domain"/>
    <property type="match status" value="2"/>
</dbReference>
<dbReference type="Pfam" id="PF12796">
    <property type="entry name" value="Ank_2"/>
    <property type="match status" value="1"/>
</dbReference>
<dbReference type="Proteomes" id="UP001515480">
    <property type="component" value="Unassembled WGS sequence"/>
</dbReference>
<dbReference type="PANTHER" id="PTHR24161:SF122">
    <property type="match status" value="1"/>
</dbReference>
<protein>
    <submittedName>
        <fullName evidence="5">Uncharacterized protein</fullName>
    </submittedName>
</protein>
<keyword evidence="1" id="KW-0677">Repeat</keyword>
<evidence type="ECO:0000256" key="4">
    <source>
        <dbReference type="SAM" id="MobiDB-lite"/>
    </source>
</evidence>
<name>A0AB34JJC8_PRYPA</name>
<organism evidence="5 6">
    <name type="scientific">Prymnesium parvum</name>
    <name type="common">Toxic golden alga</name>
    <dbReference type="NCBI Taxonomy" id="97485"/>
    <lineage>
        <taxon>Eukaryota</taxon>
        <taxon>Haptista</taxon>
        <taxon>Haptophyta</taxon>
        <taxon>Prymnesiophyceae</taxon>
        <taxon>Prymnesiales</taxon>
        <taxon>Prymnesiaceae</taxon>
        <taxon>Prymnesium</taxon>
    </lineage>
</organism>
<dbReference type="PANTHER" id="PTHR24161">
    <property type="entry name" value="ANK_REP_REGION DOMAIN-CONTAINING PROTEIN-RELATED"/>
    <property type="match status" value="1"/>
</dbReference>
<feature type="region of interest" description="Disordered" evidence="4">
    <location>
        <begin position="1"/>
        <end position="52"/>
    </location>
</feature>
<evidence type="ECO:0000256" key="2">
    <source>
        <dbReference type="ARBA" id="ARBA00023043"/>
    </source>
</evidence>
<evidence type="ECO:0000313" key="5">
    <source>
        <dbReference type="EMBL" id="KAL1522165.1"/>
    </source>
</evidence>
<dbReference type="SUPFAM" id="SSF48403">
    <property type="entry name" value="Ankyrin repeat"/>
    <property type="match status" value="1"/>
</dbReference>
<dbReference type="AlphaFoldDB" id="A0AB34JJC8"/>
<sequence length="299" mass="32169">MRQAVQPKSVVLRRTENVQETRSRPPSRRAAEKGANPGKPGTTSQSRSPLKHKAVSVLASYFSSKGNEQKHDNRGLKKADLRRKLAQSAREGDFEQIQALLNANTSTSINVTLMGEPMEDDDQELTGHDQCVALILETDAPVDCETHDGESAMSFALALGSRNCSVLLLNAGASLAFTVRDANGEIGSPLHAAASRGWVECVNAMLSNDSLRSKLNVCNAAGQSALMLACKAGAVDVTRGLLLASAAVAPRDKYGKSALDYARVRSSIMRRDPVACGDNSINLRDFWHWLRPDLSTAAL</sequence>
<feature type="compositionally biased region" description="Basic and acidic residues" evidence="4">
    <location>
        <begin position="13"/>
        <end position="23"/>
    </location>
</feature>
<dbReference type="InterPro" id="IPR002110">
    <property type="entry name" value="Ankyrin_rpt"/>
</dbReference>
<dbReference type="InterPro" id="IPR036770">
    <property type="entry name" value="Ankyrin_rpt-contain_sf"/>
</dbReference>
<reference evidence="5 6" key="1">
    <citation type="journal article" date="2024" name="Science">
        <title>Giant polyketide synthase enzymes in the biosynthesis of giant marine polyether toxins.</title>
        <authorList>
            <person name="Fallon T.R."/>
            <person name="Shende V.V."/>
            <person name="Wierzbicki I.H."/>
            <person name="Pendleton A.L."/>
            <person name="Watervoot N.F."/>
            <person name="Auber R.P."/>
            <person name="Gonzalez D.J."/>
            <person name="Wisecaver J.H."/>
            <person name="Moore B.S."/>
        </authorList>
    </citation>
    <scope>NUCLEOTIDE SEQUENCE [LARGE SCALE GENOMIC DNA]</scope>
    <source>
        <strain evidence="5 6">12B1</strain>
    </source>
</reference>
<proteinExistence type="predicted"/>
<dbReference type="SMART" id="SM00248">
    <property type="entry name" value="ANK"/>
    <property type="match status" value="3"/>
</dbReference>
<gene>
    <name evidence="5" type="ORF">AB1Y20_021804</name>
</gene>
<evidence type="ECO:0000256" key="1">
    <source>
        <dbReference type="ARBA" id="ARBA00022737"/>
    </source>
</evidence>
<feature type="repeat" description="ANK" evidence="3">
    <location>
        <begin position="221"/>
        <end position="253"/>
    </location>
</feature>
<evidence type="ECO:0000313" key="6">
    <source>
        <dbReference type="Proteomes" id="UP001515480"/>
    </source>
</evidence>
<keyword evidence="6" id="KW-1185">Reference proteome</keyword>
<dbReference type="PROSITE" id="PS50088">
    <property type="entry name" value="ANK_REPEAT"/>
    <property type="match status" value="1"/>
</dbReference>